<dbReference type="Gene3D" id="1.10.3020.10">
    <property type="entry name" value="alpha-amino acid ester hydrolase ( Helical cap domain)"/>
    <property type="match status" value="1"/>
</dbReference>
<sequence>MPLAAPLLAQENRQHYLINDSILIRTRDGAEVPAIVVRPKHQQQPLPVIFFFTIYTEIKNLSIAKEAADRGYVGVVANSRGKRGSSGEVTPYEHDGRDAWDVTDWISKQSWCNGSIGMYGGSYVGFTQWAAVKQGVHPALKTIVPSAAVVPGFDVPKENNVFMNFVYPWIPYVTNNKYLDNVSYNNQPHWRNLSFNWYHSGAAYRTMDSIDGVPSKIFQRWISHPSYDKYWQDMTCYREDFSHVNIPVLTTTGYYDGAQIGAMYYYRQHMQYRPGAQHYLVIGPWDHLGCQHVATPFVSGYKIDDTANISIHQLIYEWFAHILRGGPRPALLKDYVNYQVTGTNEWKHTASLAQMNNDTLTFYLDTSHLLRPSPSAGKGFLTQEIPLADRQGGFTYNAIQYPTISNSPNMINGIRYESAPLTEALTINGAFSGQLHLTANKKDLDAGILLYEHLPDGRYFQLSYFIGRASYARSLETRTLLEPGQPAVFPFSNTRIICKKISKGSRLVVILNINQSPFEQVNYGSGKDVSDETIADGNTPLRVKWSGESYVSIPVWK</sequence>
<evidence type="ECO:0000313" key="2">
    <source>
        <dbReference type="EMBL" id="NSL90844.1"/>
    </source>
</evidence>
<name>A0A3S1AZ88_9BACT</name>
<keyword evidence="3" id="KW-1185">Reference proteome</keyword>
<proteinExistence type="predicted"/>
<keyword evidence="1 2" id="KW-0378">Hydrolase</keyword>
<dbReference type="OrthoDB" id="319764at2"/>
<dbReference type="InterPro" id="IPR029058">
    <property type="entry name" value="AB_hydrolase_fold"/>
</dbReference>
<evidence type="ECO:0000256" key="1">
    <source>
        <dbReference type="ARBA" id="ARBA00022801"/>
    </source>
</evidence>
<dbReference type="Gene3D" id="3.40.50.1820">
    <property type="entry name" value="alpha/beta hydrolase"/>
    <property type="match status" value="1"/>
</dbReference>
<dbReference type="InterPro" id="IPR005674">
    <property type="entry name" value="CocE/Ser_esterase"/>
</dbReference>
<dbReference type="Pfam" id="PF02129">
    <property type="entry name" value="Peptidase_S15"/>
    <property type="match status" value="1"/>
</dbReference>
<accession>A0A3S1AZ88</accession>
<comment type="caution">
    <text evidence="2">The sequence shown here is derived from an EMBL/GenBank/DDBJ whole genome shotgun (WGS) entry which is preliminary data.</text>
</comment>
<evidence type="ECO:0000313" key="3">
    <source>
        <dbReference type="Proteomes" id="UP000281028"/>
    </source>
</evidence>
<organism evidence="2 3">
    <name type="scientific">Chitinophaga solisilvae</name>
    <dbReference type="NCBI Taxonomy" id="1233460"/>
    <lineage>
        <taxon>Bacteria</taxon>
        <taxon>Pseudomonadati</taxon>
        <taxon>Bacteroidota</taxon>
        <taxon>Chitinophagia</taxon>
        <taxon>Chitinophagales</taxon>
        <taxon>Chitinophagaceae</taxon>
        <taxon>Chitinophaga</taxon>
    </lineage>
</organism>
<gene>
    <name evidence="2" type="ORF">ECE50_028735</name>
</gene>
<dbReference type="InterPro" id="IPR013736">
    <property type="entry name" value="Xaa-Pro_dipept_C"/>
</dbReference>
<dbReference type="Gene3D" id="2.60.120.260">
    <property type="entry name" value="Galactose-binding domain-like"/>
    <property type="match status" value="1"/>
</dbReference>
<protein>
    <submittedName>
        <fullName evidence="2">CocE/NonD family hydrolase</fullName>
    </submittedName>
</protein>
<dbReference type="SUPFAM" id="SSF49785">
    <property type="entry name" value="Galactose-binding domain-like"/>
    <property type="match status" value="1"/>
</dbReference>
<dbReference type="InterPro" id="IPR000383">
    <property type="entry name" value="Xaa-Pro-like_dom"/>
</dbReference>
<dbReference type="SUPFAM" id="SSF53474">
    <property type="entry name" value="alpha/beta-Hydrolases"/>
    <property type="match status" value="1"/>
</dbReference>
<dbReference type="EMBL" id="RIAR02000001">
    <property type="protein sequence ID" value="NSL90844.1"/>
    <property type="molecule type" value="Genomic_DNA"/>
</dbReference>
<dbReference type="AlphaFoldDB" id="A0A3S1AZ88"/>
<dbReference type="Proteomes" id="UP000281028">
    <property type="component" value="Unassembled WGS sequence"/>
</dbReference>
<dbReference type="NCBIfam" id="TIGR00976">
    <property type="entry name" value="CocE_NonD"/>
    <property type="match status" value="1"/>
</dbReference>
<dbReference type="GO" id="GO:0008239">
    <property type="term" value="F:dipeptidyl-peptidase activity"/>
    <property type="evidence" value="ECO:0007669"/>
    <property type="project" value="InterPro"/>
</dbReference>
<dbReference type="InterPro" id="IPR008979">
    <property type="entry name" value="Galactose-bd-like_sf"/>
</dbReference>
<dbReference type="Pfam" id="PF08530">
    <property type="entry name" value="PepX_C"/>
    <property type="match status" value="1"/>
</dbReference>
<reference evidence="2" key="1">
    <citation type="submission" date="2020-05" db="EMBL/GenBank/DDBJ databases">
        <title>Chitinophaga laudate sp. nov., isolated from a tropical peat swamp.</title>
        <authorList>
            <person name="Goh C.B.S."/>
            <person name="Lee M.S."/>
            <person name="Parimannan S."/>
            <person name="Pasbakhsh P."/>
            <person name="Yule C.M."/>
            <person name="Rajandas H."/>
            <person name="Loke S."/>
            <person name="Croft L."/>
            <person name="Tan J.B.L."/>
        </authorList>
    </citation>
    <scope>NUCLEOTIDE SEQUENCE</scope>
    <source>
        <strain evidence="2">Mgbs1</strain>
    </source>
</reference>
<dbReference type="SMART" id="SM00939">
    <property type="entry name" value="PepX_C"/>
    <property type="match status" value="1"/>
</dbReference>